<accession>A0A7J6NRX7</accession>
<feature type="compositionally biased region" description="Basic and acidic residues" evidence="1">
    <location>
        <begin position="1"/>
        <end position="17"/>
    </location>
</feature>
<name>A0A7J6NRX7_PEROL</name>
<evidence type="ECO:0000313" key="2">
    <source>
        <dbReference type="EMBL" id="KAF4686623.1"/>
    </source>
</evidence>
<feature type="region of interest" description="Disordered" evidence="1">
    <location>
        <begin position="1"/>
        <end position="57"/>
    </location>
</feature>
<gene>
    <name evidence="2" type="ORF">FOZ60_005001</name>
</gene>
<organism evidence="2 3">
    <name type="scientific">Perkinsus olseni</name>
    <name type="common">Perkinsus atlanticus</name>
    <dbReference type="NCBI Taxonomy" id="32597"/>
    <lineage>
        <taxon>Eukaryota</taxon>
        <taxon>Sar</taxon>
        <taxon>Alveolata</taxon>
        <taxon>Perkinsozoa</taxon>
        <taxon>Perkinsea</taxon>
        <taxon>Perkinsida</taxon>
        <taxon>Perkinsidae</taxon>
        <taxon>Perkinsus</taxon>
    </lineage>
</organism>
<sequence length="354" mass="38744">MVPGERSVEGRCKDRARYRAKRARAAETDRPIPPLPVASFTGSPQHDDVGGSSTLHPWEANTPDVFASFPAESIPPVDGTGFPDLSQWDGDIAFPPRKEKLSLALAEAVRTNVVWKDPAHSKIRIIKNYRTSGVDHASRMLTATLYPGLPQIRLLLREVGPESALAEFDVTSAFRTLQPHPLEHRFLALRDSPPPIAGIRNVTADVISRSARASVLASAPSGWTYLSGTCYIVLTAARSSVFGAQEVSTYFSFARVYAAETAATPEDRARAISRLLESSLKPRTMASYQTPPRFYEMGFVREYTSAVRTMGVVRTGKSIPPEGEALISRALASADRILLDKDKPKRQAAPLCQE</sequence>
<dbReference type="Proteomes" id="UP000541610">
    <property type="component" value="Unassembled WGS sequence"/>
</dbReference>
<dbReference type="AlphaFoldDB" id="A0A7J6NRX7"/>
<comment type="caution">
    <text evidence="2">The sequence shown here is derived from an EMBL/GenBank/DDBJ whole genome shotgun (WGS) entry which is preliminary data.</text>
</comment>
<evidence type="ECO:0000256" key="1">
    <source>
        <dbReference type="SAM" id="MobiDB-lite"/>
    </source>
</evidence>
<reference evidence="2 3" key="1">
    <citation type="submission" date="2020-04" db="EMBL/GenBank/DDBJ databases">
        <title>Perkinsus olseni comparative genomics.</title>
        <authorList>
            <person name="Bogema D.R."/>
        </authorList>
    </citation>
    <scope>NUCLEOTIDE SEQUENCE [LARGE SCALE GENOMIC DNA]</scope>
    <source>
        <strain evidence="2">00978-12</strain>
    </source>
</reference>
<proteinExistence type="predicted"/>
<protein>
    <submittedName>
        <fullName evidence="2">Uncharacterized protein</fullName>
    </submittedName>
</protein>
<evidence type="ECO:0000313" key="3">
    <source>
        <dbReference type="Proteomes" id="UP000541610"/>
    </source>
</evidence>
<dbReference type="EMBL" id="JABANP010000214">
    <property type="protein sequence ID" value="KAF4686623.1"/>
    <property type="molecule type" value="Genomic_DNA"/>
</dbReference>